<proteinExistence type="predicted"/>
<keyword evidence="2" id="KW-1185">Reference proteome</keyword>
<evidence type="ECO:0000313" key="1">
    <source>
        <dbReference type="EMBL" id="CAK8991045.1"/>
    </source>
</evidence>
<accession>A0ABP0HLG3</accession>
<reference evidence="1 2" key="1">
    <citation type="submission" date="2024-02" db="EMBL/GenBank/DDBJ databases">
        <authorList>
            <person name="Chen Y."/>
            <person name="Shah S."/>
            <person name="Dougan E. K."/>
            <person name="Thang M."/>
            <person name="Chan C."/>
        </authorList>
    </citation>
    <scope>NUCLEOTIDE SEQUENCE [LARGE SCALE GENOMIC DNA]</scope>
</reference>
<comment type="caution">
    <text evidence="1">The sequence shown here is derived from an EMBL/GenBank/DDBJ whole genome shotgun (WGS) entry which is preliminary data.</text>
</comment>
<dbReference type="Proteomes" id="UP001642464">
    <property type="component" value="Unassembled WGS sequence"/>
</dbReference>
<organism evidence="1 2">
    <name type="scientific">Durusdinium trenchii</name>
    <dbReference type="NCBI Taxonomy" id="1381693"/>
    <lineage>
        <taxon>Eukaryota</taxon>
        <taxon>Sar</taxon>
        <taxon>Alveolata</taxon>
        <taxon>Dinophyceae</taxon>
        <taxon>Suessiales</taxon>
        <taxon>Symbiodiniaceae</taxon>
        <taxon>Durusdinium</taxon>
    </lineage>
</organism>
<name>A0ABP0HLG3_9DINO</name>
<protein>
    <submittedName>
        <fullName evidence="1">Uncharacterized protein</fullName>
    </submittedName>
</protein>
<gene>
    <name evidence="1" type="ORF">SCF082_LOCUS2483</name>
</gene>
<evidence type="ECO:0000313" key="2">
    <source>
        <dbReference type="Proteomes" id="UP001642464"/>
    </source>
</evidence>
<dbReference type="EMBL" id="CAXAMM010001225">
    <property type="protein sequence ID" value="CAK8991045.1"/>
    <property type="molecule type" value="Genomic_DNA"/>
</dbReference>
<sequence length="145" mass="16062">MHTTLQKTFQFLKLQADQCLRYLDECGDPGPEAFDQPKAAFGGHTVGSLAAGAATPKQVPVAIHQNELKQEEVSGAKAFGRPKAAFGGHTVHKYRDMRLKMLQGNALKTDETFTEDNENVDTAECFKVYIAEINVGNDQRRYETT</sequence>